<dbReference type="EMBL" id="FXUV01000060">
    <property type="protein sequence ID" value="SMQ13349.1"/>
    <property type="molecule type" value="Genomic_DNA"/>
</dbReference>
<sequence length="66" mass="7995">MKQQNAKTSRFPLSAMSEVEILTHFKRYRFKDKSGHDLEMCADFLDLVHYAKQSPLQRLIRWLRQR</sequence>
<evidence type="ECO:0000313" key="3">
    <source>
        <dbReference type="Proteomes" id="UP000215450"/>
    </source>
</evidence>
<dbReference type="GeneID" id="83625502"/>
<dbReference type="STRING" id="1522312.GCA_900177895_01404"/>
<gene>
    <name evidence="1" type="ORF">KEBURONENSIS_02015</name>
    <name evidence="2" type="ORF">KEBURONENSIS_02023</name>
</gene>
<name>A0A238TDY9_9NEIS</name>
<protein>
    <submittedName>
        <fullName evidence="2">Uncharacterized protein</fullName>
    </submittedName>
</protein>
<keyword evidence="3" id="KW-1185">Reference proteome</keyword>
<organism evidence="2 3">
    <name type="scientific">Kingella negevensis</name>
    <dbReference type="NCBI Taxonomy" id="1522312"/>
    <lineage>
        <taxon>Bacteria</taxon>
        <taxon>Pseudomonadati</taxon>
        <taxon>Pseudomonadota</taxon>
        <taxon>Betaproteobacteria</taxon>
        <taxon>Neisseriales</taxon>
        <taxon>Neisseriaceae</taxon>
        <taxon>Kingella</taxon>
    </lineage>
</organism>
<evidence type="ECO:0000313" key="1">
    <source>
        <dbReference type="EMBL" id="SMQ13349.1"/>
    </source>
</evidence>
<proteinExistence type="predicted"/>
<dbReference type="AlphaFoldDB" id="A0A238TDY9"/>
<reference evidence="2 3" key="2">
    <citation type="submission" date="2017-06" db="EMBL/GenBank/DDBJ databases">
        <authorList>
            <person name="Kim H.J."/>
            <person name="Triplett B.A."/>
        </authorList>
    </citation>
    <scope>NUCLEOTIDE SEQUENCE [LARGE SCALE GENOMIC DNA]</scope>
    <source>
        <strain evidence="2">Kingella_eburonensis</strain>
    </source>
</reference>
<dbReference type="OrthoDB" id="8613155at2"/>
<reference evidence="1" key="1">
    <citation type="submission" date="2017-05" db="EMBL/GenBank/DDBJ databases">
        <authorList>
            <person name="Song R."/>
            <person name="Chenine A.L."/>
            <person name="Ruprecht R.M."/>
        </authorList>
    </citation>
    <scope>NUCLEOTIDE SEQUENCE</scope>
    <source>
        <strain evidence="1">Kingella_eburonensis</strain>
    </source>
</reference>
<accession>A0A238TDY9</accession>
<evidence type="ECO:0000313" key="2">
    <source>
        <dbReference type="EMBL" id="SNB82176.1"/>
    </source>
</evidence>
<dbReference type="RefSeq" id="WP_032137139.1">
    <property type="nucleotide sequence ID" value="NZ_CCNJ01000047.1"/>
</dbReference>
<dbReference type="Proteomes" id="UP000215450">
    <property type="component" value="Unassembled WGS sequence"/>
</dbReference>
<dbReference type="EMBL" id="FXUV02000064">
    <property type="protein sequence ID" value="SNB82176.1"/>
    <property type="molecule type" value="Genomic_DNA"/>
</dbReference>